<evidence type="ECO:0000313" key="9">
    <source>
        <dbReference type="Proteomes" id="UP000837801"/>
    </source>
</evidence>
<keyword evidence="5 6" id="KW-0349">Heme</keyword>
<accession>A0A9P0QLQ3</accession>
<evidence type="ECO:0000256" key="6">
    <source>
        <dbReference type="RuleBase" id="RU000461"/>
    </source>
</evidence>
<comment type="cofactor">
    <cofactor evidence="1 5">
        <name>heme</name>
        <dbReference type="ChEBI" id="CHEBI:30413"/>
    </cofactor>
</comment>
<dbReference type="GO" id="GO:0005506">
    <property type="term" value="F:iron ion binding"/>
    <property type="evidence" value="ECO:0007669"/>
    <property type="project" value="InterPro"/>
</dbReference>
<comment type="caution">
    <text evidence="8">The sequence shown here is derived from an EMBL/GenBank/DDBJ whole genome shotgun (WGS) entry which is preliminary data.</text>
</comment>
<dbReference type="PRINTS" id="PR00385">
    <property type="entry name" value="P450"/>
</dbReference>
<proteinExistence type="inferred from homology"/>
<gene>
    <name evidence="8" type="ORF">CLIB1423_02S09142</name>
</gene>
<dbReference type="OrthoDB" id="1470350at2759"/>
<evidence type="ECO:0000256" key="3">
    <source>
        <dbReference type="ARBA" id="ARBA00022723"/>
    </source>
</evidence>
<dbReference type="InterPro" id="IPR001128">
    <property type="entry name" value="Cyt_P450"/>
</dbReference>
<dbReference type="GO" id="GO:0016705">
    <property type="term" value="F:oxidoreductase activity, acting on paired donors, with incorporation or reduction of molecular oxygen"/>
    <property type="evidence" value="ECO:0007669"/>
    <property type="project" value="InterPro"/>
</dbReference>
<dbReference type="SUPFAM" id="SSF48264">
    <property type="entry name" value="Cytochrome P450"/>
    <property type="match status" value="1"/>
</dbReference>
<feature type="transmembrane region" description="Helical" evidence="7">
    <location>
        <begin position="20"/>
        <end position="39"/>
    </location>
</feature>
<evidence type="ECO:0000256" key="5">
    <source>
        <dbReference type="PIRSR" id="PIRSR602403-1"/>
    </source>
</evidence>
<dbReference type="PROSITE" id="PS00086">
    <property type="entry name" value="CYTOCHROME_P450"/>
    <property type="match status" value="1"/>
</dbReference>
<dbReference type="InterPro" id="IPR036396">
    <property type="entry name" value="Cyt_P450_sf"/>
</dbReference>
<keyword evidence="7" id="KW-1133">Transmembrane helix</keyword>
<dbReference type="CDD" id="cd11059">
    <property type="entry name" value="CYP_fungal"/>
    <property type="match status" value="1"/>
</dbReference>
<protein>
    <recommendedName>
        <fullName evidence="10">Cytochrome P450</fullName>
    </recommendedName>
</protein>
<reference evidence="8" key="1">
    <citation type="submission" date="2022-03" db="EMBL/GenBank/DDBJ databases">
        <authorList>
            <person name="Legras J.-L."/>
            <person name="Devillers H."/>
            <person name="Grondin C."/>
        </authorList>
    </citation>
    <scope>NUCLEOTIDE SEQUENCE</scope>
    <source>
        <strain evidence="8">CLIB 1423</strain>
    </source>
</reference>
<dbReference type="AlphaFoldDB" id="A0A9P0QLQ3"/>
<dbReference type="EMBL" id="CAKXYY010000002">
    <property type="protein sequence ID" value="CAH2350964.1"/>
    <property type="molecule type" value="Genomic_DNA"/>
</dbReference>
<keyword evidence="7" id="KW-0472">Membrane</keyword>
<dbReference type="PRINTS" id="PR00465">
    <property type="entry name" value="EP450IV"/>
</dbReference>
<keyword evidence="7" id="KW-0812">Transmembrane</keyword>
<evidence type="ECO:0000256" key="2">
    <source>
        <dbReference type="ARBA" id="ARBA00010617"/>
    </source>
</evidence>
<organism evidence="8 9">
    <name type="scientific">[Candida] railenensis</name>
    <dbReference type="NCBI Taxonomy" id="45579"/>
    <lineage>
        <taxon>Eukaryota</taxon>
        <taxon>Fungi</taxon>
        <taxon>Dikarya</taxon>
        <taxon>Ascomycota</taxon>
        <taxon>Saccharomycotina</taxon>
        <taxon>Pichiomycetes</taxon>
        <taxon>Debaryomycetaceae</taxon>
        <taxon>Kurtzmaniella</taxon>
    </lineage>
</organism>
<comment type="similarity">
    <text evidence="2 6">Belongs to the cytochrome P450 family.</text>
</comment>
<keyword evidence="3 5" id="KW-0479">Metal-binding</keyword>
<dbReference type="InterPro" id="IPR002403">
    <property type="entry name" value="Cyt_P450_E_grp-IV"/>
</dbReference>
<evidence type="ECO:0000256" key="4">
    <source>
        <dbReference type="ARBA" id="ARBA00023004"/>
    </source>
</evidence>
<dbReference type="PANTHER" id="PTHR24305">
    <property type="entry name" value="CYTOCHROME P450"/>
    <property type="match status" value="1"/>
</dbReference>
<evidence type="ECO:0008006" key="10">
    <source>
        <dbReference type="Google" id="ProtNLM"/>
    </source>
</evidence>
<dbReference type="PANTHER" id="PTHR24305:SF166">
    <property type="entry name" value="CYTOCHROME P450 12A4, MITOCHONDRIAL-RELATED"/>
    <property type="match status" value="1"/>
</dbReference>
<dbReference type="InterPro" id="IPR017972">
    <property type="entry name" value="Cyt_P450_CS"/>
</dbReference>
<evidence type="ECO:0000256" key="1">
    <source>
        <dbReference type="ARBA" id="ARBA00001971"/>
    </source>
</evidence>
<evidence type="ECO:0000313" key="8">
    <source>
        <dbReference type="EMBL" id="CAH2350964.1"/>
    </source>
</evidence>
<dbReference type="GO" id="GO:0004497">
    <property type="term" value="F:monooxygenase activity"/>
    <property type="evidence" value="ECO:0007669"/>
    <property type="project" value="UniProtKB-KW"/>
</dbReference>
<name>A0A9P0QLQ3_9ASCO</name>
<keyword evidence="6" id="KW-0560">Oxidoreductase</keyword>
<evidence type="ECO:0000256" key="7">
    <source>
        <dbReference type="SAM" id="Phobius"/>
    </source>
</evidence>
<dbReference type="InterPro" id="IPR050121">
    <property type="entry name" value="Cytochrome_P450_monoxygenase"/>
</dbReference>
<keyword evidence="6" id="KW-0503">Monooxygenase</keyword>
<dbReference type="Pfam" id="PF00067">
    <property type="entry name" value="p450"/>
    <property type="match status" value="1"/>
</dbReference>
<keyword evidence="4 5" id="KW-0408">Iron</keyword>
<dbReference type="Gene3D" id="1.10.630.10">
    <property type="entry name" value="Cytochrome P450"/>
    <property type="match status" value="1"/>
</dbReference>
<dbReference type="Proteomes" id="UP000837801">
    <property type="component" value="Unassembled WGS sequence"/>
</dbReference>
<keyword evidence="9" id="KW-1185">Reference proteome</keyword>
<sequence length="593" mass="68056">MLGDTFKFISVFIAEDPKNAFAILFACLVFYYFVLYPFYLSPLRHVPGPYINRVSKFRALNDQRTHKWISVVNDLHKKYGNVVILSPEEVSVNGDHKHLYDIYVKNMPKSKFYENFRNHGSRDNIFATLENDLHLKYKRILAPLYQNSALYSPANSTRSILREKTIQLLNQVYITSVTGEKPDYINARSEHNEFGKGYICKDGGAWFDTSSKTNLGMDVYSLFASLAMDVVSAFELGSENGSTLLVHPEDRHILVSHRLVVSMGFWTTLIPTWWEWAADKKIMEAAASVEQWQLDLYEQAEKSKRGKNDPNEKYTNLNSLETLNKNGFFGKDAYSFISDNIFAGHETTAIQLTYLTYELSRPCNGHIQKRLVRELKDTFGENSGNSYDIIDDMEAVENLTYLEAVLQENLRVHAPGTGSPPRVTTKPYSVADPMNGTSLVIPAGIVISCSPYATHRKSNVFPDADCFIPERWLQFEEESAIDYKKRWIFQQKYMMPFSKGIRMCLGMNLAVIEMKLAIANLYYNFRSEISPDWCAVTPASEYTIGDKYLPGNPIEMGSWKCGANDTDEERMCREDSFTTRPLNDELWLRWFKV</sequence>
<feature type="binding site" description="axial binding residue" evidence="5">
    <location>
        <position position="504"/>
    </location>
    <ligand>
        <name>heme</name>
        <dbReference type="ChEBI" id="CHEBI:30413"/>
    </ligand>
    <ligandPart>
        <name>Fe</name>
        <dbReference type="ChEBI" id="CHEBI:18248"/>
    </ligandPart>
</feature>
<dbReference type="GO" id="GO:0020037">
    <property type="term" value="F:heme binding"/>
    <property type="evidence" value="ECO:0007669"/>
    <property type="project" value="InterPro"/>
</dbReference>